<keyword evidence="5 10" id="KW-0863">Zinc-finger</keyword>
<evidence type="ECO:0000259" key="11">
    <source>
        <dbReference type="PROSITE" id="PS50157"/>
    </source>
</evidence>
<feature type="domain" description="C2H2-type" evidence="11">
    <location>
        <begin position="361"/>
        <end position="388"/>
    </location>
</feature>
<dbReference type="PROSITE" id="PS50157">
    <property type="entry name" value="ZINC_FINGER_C2H2_2"/>
    <property type="match status" value="8"/>
</dbReference>
<accession>A0A8C4S8I6</accession>
<evidence type="ECO:0000313" key="12">
    <source>
        <dbReference type="Ensembl" id="ENSECRP00000013852.1"/>
    </source>
</evidence>
<dbReference type="Pfam" id="PF13465">
    <property type="entry name" value="zf-H2C2_2"/>
    <property type="match status" value="1"/>
</dbReference>
<dbReference type="GeneID" id="114661846"/>
<dbReference type="FunFam" id="3.30.160.60:FF:000690">
    <property type="entry name" value="Zinc finger protein 354C"/>
    <property type="match status" value="1"/>
</dbReference>
<feature type="domain" description="C2H2-type" evidence="11">
    <location>
        <begin position="249"/>
        <end position="276"/>
    </location>
</feature>
<feature type="domain" description="C2H2-type" evidence="11">
    <location>
        <begin position="417"/>
        <end position="444"/>
    </location>
</feature>
<evidence type="ECO:0000256" key="2">
    <source>
        <dbReference type="ARBA" id="ARBA00006991"/>
    </source>
</evidence>
<feature type="domain" description="C2H2-type" evidence="11">
    <location>
        <begin position="333"/>
        <end position="360"/>
    </location>
</feature>
<dbReference type="AlphaFoldDB" id="A0A8C4S8I6"/>
<feature type="domain" description="C2H2-type" evidence="11">
    <location>
        <begin position="389"/>
        <end position="416"/>
    </location>
</feature>
<dbReference type="PANTHER" id="PTHR14196:SF12">
    <property type="entry name" value="ZINC FINGER PROTEIN 208-LIKE"/>
    <property type="match status" value="1"/>
</dbReference>
<dbReference type="Proteomes" id="UP000694620">
    <property type="component" value="Chromosome 12"/>
</dbReference>
<reference evidence="12" key="3">
    <citation type="submission" date="2025-09" db="UniProtKB">
        <authorList>
            <consortium name="Ensembl"/>
        </authorList>
    </citation>
    <scope>IDENTIFICATION</scope>
</reference>
<dbReference type="FunFam" id="3.30.160.60:FF:000759">
    <property type="entry name" value="zinc finger protein 16"/>
    <property type="match status" value="1"/>
</dbReference>
<dbReference type="Ensembl" id="ENSECRT00000014090.1">
    <property type="protein sequence ID" value="ENSECRP00000013852.1"/>
    <property type="gene ID" value="ENSECRG00000009235.1"/>
</dbReference>
<evidence type="ECO:0000256" key="5">
    <source>
        <dbReference type="ARBA" id="ARBA00022771"/>
    </source>
</evidence>
<dbReference type="GO" id="GO:0000122">
    <property type="term" value="P:negative regulation of transcription by RNA polymerase II"/>
    <property type="evidence" value="ECO:0007669"/>
    <property type="project" value="UniProtKB-ARBA"/>
</dbReference>
<keyword evidence="13" id="KW-1185">Reference proteome</keyword>
<dbReference type="Pfam" id="PF00096">
    <property type="entry name" value="zf-C2H2"/>
    <property type="match status" value="6"/>
</dbReference>
<evidence type="ECO:0000256" key="1">
    <source>
        <dbReference type="ARBA" id="ARBA00004123"/>
    </source>
</evidence>
<dbReference type="InterPro" id="IPR036236">
    <property type="entry name" value="Znf_C2H2_sf"/>
</dbReference>
<dbReference type="FunFam" id="3.30.160.60:FF:000188">
    <property type="entry name" value="Zinc finger protein 787"/>
    <property type="match status" value="1"/>
</dbReference>
<name>A0A8C4S8I6_ERPCA</name>
<dbReference type="SMART" id="SM00355">
    <property type="entry name" value="ZnF_C2H2"/>
    <property type="match status" value="8"/>
</dbReference>
<keyword evidence="7" id="KW-0238">DNA-binding</keyword>
<evidence type="ECO:0000256" key="3">
    <source>
        <dbReference type="ARBA" id="ARBA00022723"/>
    </source>
</evidence>
<dbReference type="FunFam" id="3.30.160.60:FF:000358">
    <property type="entry name" value="zinc finger protein 24"/>
    <property type="match status" value="1"/>
</dbReference>
<feature type="domain" description="C2H2-type" evidence="11">
    <location>
        <begin position="445"/>
        <end position="472"/>
    </location>
</feature>
<keyword evidence="8" id="KW-0804">Transcription</keyword>
<dbReference type="GO" id="GO:0005634">
    <property type="term" value="C:nucleus"/>
    <property type="evidence" value="ECO:0007669"/>
    <property type="project" value="UniProtKB-SubCell"/>
</dbReference>
<dbReference type="GeneTree" id="ENSGT01150000286981"/>
<protein>
    <submittedName>
        <fullName evidence="12">Zinc finger protein 3 homolog</fullName>
    </submittedName>
</protein>
<dbReference type="PROSITE" id="PS00028">
    <property type="entry name" value="ZINC_FINGER_C2H2_1"/>
    <property type="match status" value="8"/>
</dbReference>
<dbReference type="InterPro" id="IPR050717">
    <property type="entry name" value="C2H2-ZF_Transcription_Reg"/>
</dbReference>
<dbReference type="OrthoDB" id="427030at2759"/>
<evidence type="ECO:0000256" key="10">
    <source>
        <dbReference type="PROSITE-ProRule" id="PRU00042"/>
    </source>
</evidence>
<feature type="domain" description="C2H2-type" evidence="11">
    <location>
        <begin position="277"/>
        <end position="304"/>
    </location>
</feature>
<evidence type="ECO:0000256" key="9">
    <source>
        <dbReference type="ARBA" id="ARBA00023242"/>
    </source>
</evidence>
<comment type="subcellular location">
    <subcellularLocation>
        <location evidence="1">Nucleus</location>
    </subcellularLocation>
</comment>
<reference evidence="12" key="1">
    <citation type="submission" date="2021-06" db="EMBL/GenBank/DDBJ databases">
        <authorList>
            <consortium name="Wellcome Sanger Institute Data Sharing"/>
        </authorList>
    </citation>
    <scope>NUCLEOTIDE SEQUENCE [LARGE SCALE GENOMIC DNA]</scope>
</reference>
<evidence type="ECO:0000256" key="6">
    <source>
        <dbReference type="ARBA" id="ARBA00022833"/>
    </source>
</evidence>
<dbReference type="GO" id="GO:0000981">
    <property type="term" value="F:DNA-binding transcription factor activity, RNA polymerase II-specific"/>
    <property type="evidence" value="ECO:0007669"/>
    <property type="project" value="TreeGrafter"/>
</dbReference>
<dbReference type="InterPro" id="IPR013087">
    <property type="entry name" value="Znf_C2H2_type"/>
</dbReference>
<organism evidence="12 13">
    <name type="scientific">Erpetoichthys calabaricus</name>
    <name type="common">Rope fish</name>
    <name type="synonym">Calamoichthys calabaricus</name>
    <dbReference type="NCBI Taxonomy" id="27687"/>
    <lineage>
        <taxon>Eukaryota</taxon>
        <taxon>Metazoa</taxon>
        <taxon>Chordata</taxon>
        <taxon>Craniata</taxon>
        <taxon>Vertebrata</taxon>
        <taxon>Euteleostomi</taxon>
        <taxon>Actinopterygii</taxon>
        <taxon>Polypteriformes</taxon>
        <taxon>Polypteridae</taxon>
        <taxon>Erpetoichthys</taxon>
    </lineage>
</organism>
<comment type="similarity">
    <text evidence="2">Belongs to the krueppel C2H2-type zinc-finger protein family.</text>
</comment>
<feature type="domain" description="C2H2-type" evidence="11">
    <location>
        <begin position="305"/>
        <end position="332"/>
    </location>
</feature>
<proteinExistence type="inferred from homology"/>
<evidence type="ECO:0000313" key="13">
    <source>
        <dbReference type="Proteomes" id="UP000694620"/>
    </source>
</evidence>
<dbReference type="GO" id="GO:0008270">
    <property type="term" value="F:zinc ion binding"/>
    <property type="evidence" value="ECO:0007669"/>
    <property type="project" value="UniProtKB-KW"/>
</dbReference>
<keyword evidence="3" id="KW-0479">Metal-binding</keyword>
<keyword evidence="4" id="KW-0677">Repeat</keyword>
<gene>
    <name evidence="12" type="primary">LOC114661846</name>
</gene>
<dbReference type="SUPFAM" id="SSF57667">
    <property type="entry name" value="beta-beta-alpha zinc fingers"/>
    <property type="match status" value="4"/>
</dbReference>
<evidence type="ECO:0000256" key="4">
    <source>
        <dbReference type="ARBA" id="ARBA00022737"/>
    </source>
</evidence>
<keyword evidence="9" id="KW-0539">Nucleus</keyword>
<dbReference type="Gene3D" id="3.30.160.60">
    <property type="entry name" value="Classic Zinc Finger"/>
    <property type="match status" value="8"/>
</dbReference>
<keyword evidence="6" id="KW-0862">Zinc</keyword>
<evidence type="ECO:0000256" key="7">
    <source>
        <dbReference type="ARBA" id="ARBA00023125"/>
    </source>
</evidence>
<evidence type="ECO:0000256" key="8">
    <source>
        <dbReference type="ARBA" id="ARBA00023163"/>
    </source>
</evidence>
<dbReference type="FunFam" id="3.30.160.60:FF:001158">
    <property type="entry name" value="zinc finger protein 22"/>
    <property type="match status" value="1"/>
</dbReference>
<sequence>MSAEGKMDKSLKMQLDAASYETGMYTRPPLRVAEPLFGMSGMEDTLGLQPWQPGFINQPVLSELGEAPRSYWDSSLLVSEWELLESAFRDLKDIDPPSAEKGIQTEMFHIKKEFPESECCANIHGSLQLISPKGEDWAHKQGLSPCRERSMAHFREEVVLHDLMPVKEEVHKQMVKQEEIYEMDVFLLHMKPQSPRENIFADVPFEGIQFEPMQKSQFPTLTELEPSRACSSKRQRSEKKPASCQERQYCCMTCGKSFKQKINFQIHQRIHTGERPYRCNECGKAFSQSGNLQAHQRIHTGERPYICTECGKTFRQCGPLQKHQRIHTREKQFSCAECERTFKHVDNLRRHERIHTGQKSHLCPVCGKGFISSDHLQAHLRSHTGDKPHICPECHKGFGTAAEVKTHQRVHTGEKPYGCIDCGKAFFTSDHLKRHQRIHTGEKPYTCPECGRAFSQSGHLQRHRRIHVGEQPNGALDINGLLSI</sequence>
<dbReference type="FunFam" id="3.30.160.60:FF:001465">
    <property type="entry name" value="Zinc finger protein 560"/>
    <property type="match status" value="1"/>
</dbReference>
<dbReference type="PANTHER" id="PTHR14196">
    <property type="entry name" value="ODD-SKIPPED - RELATED"/>
    <property type="match status" value="1"/>
</dbReference>
<dbReference type="GO" id="GO:0000977">
    <property type="term" value="F:RNA polymerase II transcription regulatory region sequence-specific DNA binding"/>
    <property type="evidence" value="ECO:0007669"/>
    <property type="project" value="TreeGrafter"/>
</dbReference>
<dbReference type="RefSeq" id="XP_028670891.1">
    <property type="nucleotide sequence ID" value="XM_028815058.2"/>
</dbReference>
<reference evidence="12" key="2">
    <citation type="submission" date="2025-08" db="UniProtKB">
        <authorList>
            <consortium name="Ensembl"/>
        </authorList>
    </citation>
    <scope>IDENTIFICATION</scope>
</reference>
<dbReference type="FunFam" id="3.30.160.60:FF:002343">
    <property type="entry name" value="Zinc finger protein 33A"/>
    <property type="match status" value="2"/>
</dbReference>